<evidence type="ECO:0000313" key="7">
    <source>
        <dbReference type="EMBL" id="HHJ64789.1"/>
    </source>
</evidence>
<dbReference type="PRINTS" id="PR00753">
    <property type="entry name" value="ACCSYNTHASE"/>
</dbReference>
<evidence type="ECO:0000256" key="4">
    <source>
        <dbReference type="ARBA" id="ARBA00022679"/>
    </source>
</evidence>
<dbReference type="InterPro" id="IPR004839">
    <property type="entry name" value="Aminotransferase_I/II_large"/>
</dbReference>
<reference evidence="7" key="1">
    <citation type="journal article" date="2020" name="mSystems">
        <title>Genome- and Community-Level Interaction Insights into Carbon Utilization and Element Cycling Functions of Hydrothermarchaeota in Hydrothermal Sediment.</title>
        <authorList>
            <person name="Zhou Z."/>
            <person name="Liu Y."/>
            <person name="Xu W."/>
            <person name="Pan J."/>
            <person name="Luo Z.H."/>
            <person name="Li M."/>
        </authorList>
    </citation>
    <scope>NUCLEOTIDE SEQUENCE [LARGE SCALE GENOMIC DNA]</scope>
    <source>
        <strain evidence="7">HyVt-501</strain>
    </source>
</reference>
<evidence type="ECO:0000259" key="6">
    <source>
        <dbReference type="Pfam" id="PF00155"/>
    </source>
</evidence>
<dbReference type="CDD" id="cd00609">
    <property type="entry name" value="AAT_like"/>
    <property type="match status" value="1"/>
</dbReference>
<protein>
    <submittedName>
        <fullName evidence="7">Pyridoxal phosphate-dependent aminotransferase</fullName>
    </submittedName>
</protein>
<dbReference type="InterPro" id="IPR050596">
    <property type="entry name" value="AspAT/PAT-like"/>
</dbReference>
<dbReference type="GO" id="GO:0008483">
    <property type="term" value="F:transaminase activity"/>
    <property type="evidence" value="ECO:0007669"/>
    <property type="project" value="UniProtKB-KW"/>
</dbReference>
<dbReference type="AlphaFoldDB" id="A0A7C5L411"/>
<dbReference type="Gene3D" id="3.40.640.10">
    <property type="entry name" value="Type I PLP-dependent aspartate aminotransferase-like (Major domain)"/>
    <property type="match status" value="1"/>
</dbReference>
<dbReference type="SUPFAM" id="SSF53383">
    <property type="entry name" value="PLP-dependent transferases"/>
    <property type="match status" value="1"/>
</dbReference>
<evidence type="ECO:0000256" key="5">
    <source>
        <dbReference type="ARBA" id="ARBA00022898"/>
    </source>
</evidence>
<sequence length="392" mass="43623">MLSRRVSRLKPSATLTITAKAKELRRRGEDVVSFGAGEPDFDTPEFVKEACFRALREGKTKYAPSAGIPELREAIAEKLLRENGVAYDPSEIVVSAGAKMVLFLIFMALLDEGDEVILLSPYWVTYPEQIRLLGGVPVVVPLSEEEGFVPSAERIAERFSERTKAVILNSPNNPTGALYPKKVLAEIAQLCLERGVFLISDECYEAFVYDGEEFVSVASLSEDVRRITFTVNAFSKTFAMTGWRVGYVACPPEFARVIADLNSQTVSNVTTFAQFGALEALRNPESARYVEAMREEFRRRRDRACELIEEIPGVSVHRPKGAFYLFPNFSTYASKIGGDVRLAQELLEKGKVACVPGSPFGAEGYLRISYALDRESLEKGIERIRSTLEKLD</sequence>
<dbReference type="Proteomes" id="UP000885792">
    <property type="component" value="Unassembled WGS sequence"/>
</dbReference>
<keyword evidence="5" id="KW-0663">Pyridoxal phosphate</keyword>
<dbReference type="InterPro" id="IPR015422">
    <property type="entry name" value="PyrdxlP-dep_Trfase_small"/>
</dbReference>
<keyword evidence="4" id="KW-0808">Transferase</keyword>
<proteinExistence type="inferred from homology"/>
<dbReference type="GO" id="GO:0030170">
    <property type="term" value="F:pyridoxal phosphate binding"/>
    <property type="evidence" value="ECO:0007669"/>
    <property type="project" value="InterPro"/>
</dbReference>
<dbReference type="Gene3D" id="3.90.1150.10">
    <property type="entry name" value="Aspartate Aminotransferase, domain 1"/>
    <property type="match status" value="1"/>
</dbReference>
<dbReference type="InterPro" id="IPR015421">
    <property type="entry name" value="PyrdxlP-dep_Trfase_major"/>
</dbReference>
<feature type="domain" description="Aminotransferase class I/classII large" evidence="6">
    <location>
        <begin position="30"/>
        <end position="384"/>
    </location>
</feature>
<dbReference type="EMBL" id="DRNB01000285">
    <property type="protein sequence ID" value="HHJ64789.1"/>
    <property type="molecule type" value="Genomic_DNA"/>
</dbReference>
<dbReference type="GO" id="GO:0006520">
    <property type="term" value="P:amino acid metabolic process"/>
    <property type="evidence" value="ECO:0007669"/>
    <property type="project" value="InterPro"/>
</dbReference>
<dbReference type="FunFam" id="3.40.640.10:FF:000033">
    <property type="entry name" value="Aspartate aminotransferase"/>
    <property type="match status" value="1"/>
</dbReference>
<dbReference type="PANTHER" id="PTHR46383">
    <property type="entry name" value="ASPARTATE AMINOTRANSFERASE"/>
    <property type="match status" value="1"/>
</dbReference>
<evidence type="ECO:0000256" key="3">
    <source>
        <dbReference type="ARBA" id="ARBA00022576"/>
    </source>
</evidence>
<dbReference type="PANTHER" id="PTHR46383:SF1">
    <property type="entry name" value="ASPARTATE AMINOTRANSFERASE"/>
    <property type="match status" value="1"/>
</dbReference>
<accession>A0A7C5L411</accession>
<gene>
    <name evidence="7" type="ORF">ENJ61_07775</name>
</gene>
<comment type="caution">
    <text evidence="7">The sequence shown here is derived from an EMBL/GenBank/DDBJ whole genome shotgun (WGS) entry which is preliminary data.</text>
</comment>
<organism evidence="7">
    <name type="scientific">Aquifex aeolicus</name>
    <dbReference type="NCBI Taxonomy" id="63363"/>
    <lineage>
        <taxon>Bacteria</taxon>
        <taxon>Pseudomonadati</taxon>
        <taxon>Aquificota</taxon>
        <taxon>Aquificia</taxon>
        <taxon>Aquificales</taxon>
        <taxon>Aquificaceae</taxon>
        <taxon>Aquifex</taxon>
    </lineage>
</organism>
<keyword evidence="3 7" id="KW-0032">Aminotransferase</keyword>
<evidence type="ECO:0000256" key="1">
    <source>
        <dbReference type="ARBA" id="ARBA00001933"/>
    </source>
</evidence>
<dbReference type="Pfam" id="PF00155">
    <property type="entry name" value="Aminotran_1_2"/>
    <property type="match status" value="1"/>
</dbReference>
<comment type="cofactor">
    <cofactor evidence="1">
        <name>pyridoxal 5'-phosphate</name>
        <dbReference type="ChEBI" id="CHEBI:597326"/>
    </cofactor>
</comment>
<comment type="similarity">
    <text evidence="2">Belongs to the class-I pyridoxal-phosphate-dependent aminotransferase family.</text>
</comment>
<dbReference type="InterPro" id="IPR015424">
    <property type="entry name" value="PyrdxlP-dep_Trfase"/>
</dbReference>
<evidence type="ECO:0000256" key="2">
    <source>
        <dbReference type="ARBA" id="ARBA00007441"/>
    </source>
</evidence>
<name>A0A7C5L411_AQUAO</name>